<proteinExistence type="inferred from homology"/>
<dbReference type="SUPFAM" id="SSF81324">
    <property type="entry name" value="Voltage-gated potassium channels"/>
    <property type="match status" value="2"/>
</dbReference>
<comment type="caution">
    <text evidence="11">The sequence shown here is derived from an EMBL/GenBank/DDBJ whole genome shotgun (WGS) entry which is preliminary data.</text>
</comment>
<feature type="transmembrane region" description="Helical" evidence="9">
    <location>
        <begin position="118"/>
        <end position="141"/>
    </location>
</feature>
<feature type="transmembrane region" description="Helical" evidence="9">
    <location>
        <begin position="6"/>
        <end position="24"/>
    </location>
</feature>
<evidence type="ECO:0000256" key="9">
    <source>
        <dbReference type="SAM" id="Phobius"/>
    </source>
</evidence>
<evidence type="ECO:0000256" key="6">
    <source>
        <dbReference type="ARBA" id="ARBA00023136"/>
    </source>
</evidence>
<keyword evidence="4 9" id="KW-1133">Transmembrane helix</keyword>
<dbReference type="GO" id="GO:0016020">
    <property type="term" value="C:membrane"/>
    <property type="evidence" value="ECO:0007669"/>
    <property type="project" value="UniProtKB-SubCell"/>
</dbReference>
<keyword evidence="12" id="KW-1185">Reference proteome</keyword>
<dbReference type="Pfam" id="PF07885">
    <property type="entry name" value="Ion_trans_2"/>
    <property type="match status" value="2"/>
</dbReference>
<feature type="transmembrane region" description="Helical" evidence="9">
    <location>
        <begin position="170"/>
        <end position="189"/>
    </location>
</feature>
<protein>
    <recommendedName>
        <fullName evidence="10">Potassium channel domain-containing protein</fullName>
    </recommendedName>
</protein>
<dbReference type="AlphaFoldDB" id="A0ABD0YTA1"/>
<accession>A0ABD0YTA1</accession>
<keyword evidence="7 8" id="KW-0407">Ion channel</keyword>
<comment type="subcellular location">
    <subcellularLocation>
        <location evidence="1">Membrane</location>
        <topology evidence="1">Multi-pass membrane protein</topology>
    </subcellularLocation>
</comment>
<dbReference type="Proteomes" id="UP001558652">
    <property type="component" value="Unassembled WGS sequence"/>
</dbReference>
<dbReference type="PANTHER" id="PTHR11003">
    <property type="entry name" value="POTASSIUM CHANNEL, SUBFAMILY K"/>
    <property type="match status" value="1"/>
</dbReference>
<comment type="similarity">
    <text evidence="8">Belongs to the two pore domain potassium channel (TC 1.A.1.8) family.</text>
</comment>
<keyword evidence="5 8" id="KW-0406">Ion transport</keyword>
<dbReference type="InterPro" id="IPR013099">
    <property type="entry name" value="K_chnl_dom"/>
</dbReference>
<evidence type="ECO:0000256" key="7">
    <source>
        <dbReference type="ARBA" id="ARBA00023303"/>
    </source>
</evidence>
<evidence type="ECO:0000313" key="11">
    <source>
        <dbReference type="EMBL" id="KAL1139200.1"/>
    </source>
</evidence>
<name>A0ABD0YTA1_9HEMI</name>
<dbReference type="PANTHER" id="PTHR11003:SF291">
    <property type="entry name" value="IP11374P"/>
    <property type="match status" value="1"/>
</dbReference>
<evidence type="ECO:0000256" key="1">
    <source>
        <dbReference type="ARBA" id="ARBA00004141"/>
    </source>
</evidence>
<feature type="transmembrane region" description="Helical" evidence="9">
    <location>
        <begin position="195"/>
        <end position="214"/>
    </location>
</feature>
<reference evidence="11 12" key="1">
    <citation type="submission" date="2024-07" db="EMBL/GenBank/DDBJ databases">
        <title>Chromosome-level genome assembly of the water stick insect Ranatra chinensis (Heteroptera: Nepidae).</title>
        <authorList>
            <person name="Liu X."/>
        </authorList>
    </citation>
    <scope>NUCLEOTIDE SEQUENCE [LARGE SCALE GENOMIC DNA]</scope>
    <source>
        <strain evidence="11">Cailab_2021Rc</strain>
        <tissue evidence="11">Muscle</tissue>
    </source>
</reference>
<organism evidence="11 12">
    <name type="scientific">Ranatra chinensis</name>
    <dbReference type="NCBI Taxonomy" id="642074"/>
    <lineage>
        <taxon>Eukaryota</taxon>
        <taxon>Metazoa</taxon>
        <taxon>Ecdysozoa</taxon>
        <taxon>Arthropoda</taxon>
        <taxon>Hexapoda</taxon>
        <taxon>Insecta</taxon>
        <taxon>Pterygota</taxon>
        <taxon>Neoptera</taxon>
        <taxon>Paraneoptera</taxon>
        <taxon>Hemiptera</taxon>
        <taxon>Heteroptera</taxon>
        <taxon>Panheteroptera</taxon>
        <taxon>Nepomorpha</taxon>
        <taxon>Nepidae</taxon>
        <taxon>Ranatrinae</taxon>
        <taxon>Ranatra</taxon>
    </lineage>
</organism>
<feature type="transmembrane region" description="Helical" evidence="9">
    <location>
        <begin position="92"/>
        <end position="112"/>
    </location>
</feature>
<evidence type="ECO:0000313" key="12">
    <source>
        <dbReference type="Proteomes" id="UP001558652"/>
    </source>
</evidence>
<dbReference type="Gene3D" id="1.10.287.70">
    <property type="match status" value="1"/>
</dbReference>
<sequence length="303" mass="34604">MPDKRWLIAIFILYWFAGAVVFYLHENEYRLAQRLRHNRTLSILVNSYNGSVEDLERMLAGLEDYCKKPFPSIEWNNDTKTANYVELSDWTVIYNCLFFPIITLSTVGYGNLTPSSDIGRLSVVIYSIIGIPLLGSFFSVLNDTLRTIGLPDFICNEGTAESRLWKMANILCSHNIIGILVFLLMPTVVMSHVEGWTYVLGLYYAYITLTTIGYGEYVAGQEKGNFWYGIYQVCLIPWLLFGHRYLTAANSSITCWINKKLNSEQETGESDEEKDRMLNNVEGKIRMLKEATESGKNGLKNID</sequence>
<evidence type="ECO:0000256" key="3">
    <source>
        <dbReference type="ARBA" id="ARBA00022692"/>
    </source>
</evidence>
<keyword evidence="3 8" id="KW-0812">Transmembrane</keyword>
<keyword evidence="2 8" id="KW-0813">Transport</keyword>
<gene>
    <name evidence="11" type="ORF">AAG570_009259</name>
</gene>
<feature type="transmembrane region" description="Helical" evidence="9">
    <location>
        <begin position="226"/>
        <end position="246"/>
    </location>
</feature>
<evidence type="ECO:0000256" key="4">
    <source>
        <dbReference type="ARBA" id="ARBA00022989"/>
    </source>
</evidence>
<feature type="domain" description="Potassium channel" evidence="10">
    <location>
        <begin position="90"/>
        <end position="145"/>
    </location>
</feature>
<evidence type="ECO:0000256" key="2">
    <source>
        <dbReference type="ARBA" id="ARBA00022448"/>
    </source>
</evidence>
<evidence type="ECO:0000256" key="8">
    <source>
        <dbReference type="RuleBase" id="RU003857"/>
    </source>
</evidence>
<evidence type="ECO:0000259" key="10">
    <source>
        <dbReference type="Pfam" id="PF07885"/>
    </source>
</evidence>
<dbReference type="InterPro" id="IPR003280">
    <property type="entry name" value="2pore_dom_K_chnl"/>
</dbReference>
<keyword evidence="6 9" id="KW-0472">Membrane</keyword>
<dbReference type="GO" id="GO:0034220">
    <property type="term" value="P:monoatomic ion transmembrane transport"/>
    <property type="evidence" value="ECO:0007669"/>
    <property type="project" value="UniProtKB-KW"/>
</dbReference>
<evidence type="ECO:0000256" key="5">
    <source>
        <dbReference type="ARBA" id="ARBA00023065"/>
    </source>
</evidence>
<feature type="domain" description="Potassium channel" evidence="10">
    <location>
        <begin position="178"/>
        <end position="239"/>
    </location>
</feature>
<dbReference type="EMBL" id="JBFDAA010000003">
    <property type="protein sequence ID" value="KAL1139200.1"/>
    <property type="molecule type" value="Genomic_DNA"/>
</dbReference>
<dbReference type="PRINTS" id="PR01333">
    <property type="entry name" value="2POREKCHANEL"/>
</dbReference>